<dbReference type="PROSITE" id="PS00678">
    <property type="entry name" value="WD_REPEATS_1"/>
    <property type="match status" value="1"/>
</dbReference>
<evidence type="ECO:0000256" key="5">
    <source>
        <dbReference type="ARBA" id="ARBA00022917"/>
    </source>
</evidence>
<dbReference type="InterPro" id="IPR036322">
    <property type="entry name" value="WD40_repeat_dom_sf"/>
</dbReference>
<dbReference type="PROSITE" id="PS50294">
    <property type="entry name" value="WD_REPEATS_REGION"/>
    <property type="match status" value="2"/>
</dbReference>
<evidence type="ECO:0000256" key="7">
    <source>
        <dbReference type="ARBA" id="ARBA00040390"/>
    </source>
</evidence>
<evidence type="ECO:0000313" key="10">
    <source>
        <dbReference type="Proteomes" id="UP000075714"/>
    </source>
</evidence>
<evidence type="ECO:0000256" key="3">
    <source>
        <dbReference type="ARBA" id="ARBA00022574"/>
    </source>
</evidence>
<dbReference type="InterPro" id="IPR027525">
    <property type="entry name" value="eIF3i"/>
</dbReference>
<comment type="caution">
    <text evidence="9">The sequence shown here is derived from an EMBL/GenBank/DDBJ whole genome shotgun (WGS) entry which is preliminary data.</text>
</comment>
<evidence type="ECO:0000256" key="1">
    <source>
        <dbReference type="ARBA" id="ARBA00022490"/>
    </source>
</evidence>
<name>A0A150G4N9_GONPE</name>
<keyword evidence="10" id="KW-1185">Reference proteome</keyword>
<dbReference type="PANTHER" id="PTHR19877:SF1">
    <property type="entry name" value="EUKARYOTIC TRANSLATION INITIATION FACTOR 3 SUBUNIT I"/>
    <property type="match status" value="1"/>
</dbReference>
<organism evidence="9 10">
    <name type="scientific">Gonium pectorale</name>
    <name type="common">Green alga</name>
    <dbReference type="NCBI Taxonomy" id="33097"/>
    <lineage>
        <taxon>Eukaryota</taxon>
        <taxon>Viridiplantae</taxon>
        <taxon>Chlorophyta</taxon>
        <taxon>core chlorophytes</taxon>
        <taxon>Chlorophyceae</taxon>
        <taxon>CS clade</taxon>
        <taxon>Chlamydomonadales</taxon>
        <taxon>Volvocaceae</taxon>
        <taxon>Gonium</taxon>
    </lineage>
</organism>
<feature type="repeat" description="WD" evidence="8">
    <location>
        <begin position="259"/>
        <end position="300"/>
    </location>
</feature>
<accession>A0A150G4N9</accession>
<dbReference type="SMART" id="SM00320">
    <property type="entry name" value="WD40"/>
    <property type="match status" value="5"/>
</dbReference>
<dbReference type="AlphaFoldDB" id="A0A150G4N9"/>
<protein>
    <recommendedName>
        <fullName evidence="7">Serine-threonine kinase receptor-associated protein</fullName>
    </recommendedName>
</protein>
<dbReference type="Gene3D" id="2.130.10.10">
    <property type="entry name" value="YVTN repeat-like/Quinoprotein amine dehydrogenase"/>
    <property type="match status" value="1"/>
</dbReference>
<keyword evidence="3 8" id="KW-0853">WD repeat</keyword>
<dbReference type="PANTHER" id="PTHR19877">
    <property type="entry name" value="EUKARYOTIC TRANSLATION INITIATION FACTOR 3 SUBUNIT I"/>
    <property type="match status" value="1"/>
</dbReference>
<dbReference type="GO" id="GO:0003743">
    <property type="term" value="F:translation initiation factor activity"/>
    <property type="evidence" value="ECO:0007669"/>
    <property type="project" value="UniProtKB-KW"/>
</dbReference>
<dbReference type="InterPro" id="IPR001680">
    <property type="entry name" value="WD40_rpt"/>
</dbReference>
<evidence type="ECO:0000256" key="4">
    <source>
        <dbReference type="ARBA" id="ARBA00022737"/>
    </source>
</evidence>
<dbReference type="Pfam" id="PF24805">
    <property type="entry name" value="EIF3I"/>
    <property type="match status" value="1"/>
</dbReference>
<evidence type="ECO:0000256" key="8">
    <source>
        <dbReference type="PROSITE-ProRule" id="PRU00221"/>
    </source>
</evidence>
<keyword evidence="5" id="KW-0648">Protein biosynthesis</keyword>
<evidence type="ECO:0000256" key="2">
    <source>
        <dbReference type="ARBA" id="ARBA00022540"/>
    </source>
</evidence>
<gene>
    <name evidence="9" type="ORF">GPECTOR_70g501</name>
</gene>
<dbReference type="GO" id="GO:0002183">
    <property type="term" value="P:cytoplasmic translational initiation"/>
    <property type="evidence" value="ECO:0007669"/>
    <property type="project" value="TreeGrafter"/>
</dbReference>
<dbReference type="OrthoDB" id="24966at2759"/>
<dbReference type="InterPro" id="IPR019775">
    <property type="entry name" value="WD40_repeat_CS"/>
</dbReference>
<feature type="repeat" description="WD" evidence="8">
    <location>
        <begin position="356"/>
        <end position="386"/>
    </location>
</feature>
<dbReference type="SUPFAM" id="SSF50978">
    <property type="entry name" value="WD40 repeat-like"/>
    <property type="match status" value="1"/>
</dbReference>
<keyword evidence="1" id="KW-0963">Cytoplasm</keyword>
<keyword evidence="2" id="KW-0396">Initiation factor</keyword>
<comment type="similarity">
    <text evidence="6">Belongs to the WD repeat STRAP family.</text>
</comment>
<dbReference type="EMBL" id="LSYV01000071">
    <property type="protein sequence ID" value="KXZ44270.1"/>
    <property type="molecule type" value="Genomic_DNA"/>
</dbReference>
<dbReference type="PROSITE" id="PS50082">
    <property type="entry name" value="WD_REPEATS_2"/>
    <property type="match status" value="3"/>
</dbReference>
<dbReference type="STRING" id="33097.A0A150G4N9"/>
<dbReference type="GO" id="GO:0071541">
    <property type="term" value="C:eukaryotic translation initiation factor 3 complex, eIF3m"/>
    <property type="evidence" value="ECO:0007669"/>
    <property type="project" value="TreeGrafter"/>
</dbReference>
<evidence type="ECO:0000313" key="9">
    <source>
        <dbReference type="EMBL" id="KXZ44270.1"/>
    </source>
</evidence>
<keyword evidence="4" id="KW-0677">Repeat</keyword>
<reference evidence="10" key="1">
    <citation type="journal article" date="2016" name="Nat. Commun.">
        <title>The Gonium pectorale genome demonstrates co-option of cell cycle regulation during the evolution of multicellularity.</title>
        <authorList>
            <person name="Hanschen E.R."/>
            <person name="Marriage T.N."/>
            <person name="Ferris P.J."/>
            <person name="Hamaji T."/>
            <person name="Toyoda A."/>
            <person name="Fujiyama A."/>
            <person name="Neme R."/>
            <person name="Noguchi H."/>
            <person name="Minakuchi Y."/>
            <person name="Suzuki M."/>
            <person name="Kawai-Toyooka H."/>
            <person name="Smith D.R."/>
            <person name="Sparks H."/>
            <person name="Anderson J."/>
            <person name="Bakaric R."/>
            <person name="Luria V."/>
            <person name="Karger A."/>
            <person name="Kirschner M.W."/>
            <person name="Durand P.M."/>
            <person name="Michod R.E."/>
            <person name="Nozaki H."/>
            <person name="Olson B.J."/>
        </authorList>
    </citation>
    <scope>NUCLEOTIDE SEQUENCE [LARGE SCALE GENOMIC DNA]</scope>
    <source>
        <strain evidence="10">NIES-2863</strain>
    </source>
</reference>
<evidence type="ECO:0000256" key="6">
    <source>
        <dbReference type="ARBA" id="ARBA00038394"/>
    </source>
</evidence>
<feature type="repeat" description="WD" evidence="8">
    <location>
        <begin position="132"/>
        <end position="164"/>
    </location>
</feature>
<sequence length="399" mass="44295">MSYTLGGFYLARYEDSPAGTFDELVAMAGLVWNPPTSCAWAARVYVNNSGATPEVPNLLRYACDLHTNVRMLPPLALSAPPAGRGEEDSAECLAMVMSGRPLIALEFAQMEMHVDEPETLVLATDGRQAGQSIQWAGESDRLITGSADQTIRIWDLPTGKELFQFRHREPCRAVKLSAGERFLAATTDAFIESPPGIHVYNFAENVEDQSATPVISWTAPKGRITRVFWTDCNRKLITSHDYGIVRRWDVETGQMLQETQVHEDAIQDMQMSPDETHVITASLDKTARVVDIETFQVLKTYKTGRFVQSAAMSPLFDHVVLGGGQDASQVTTTAAQAGGFEARFFHKIFQEEFGRVRGHFGPINTVAFHPSGRSFTTGGEDGYVRVHHLDMDYFTTKFF</sequence>
<dbReference type="GO" id="GO:0003723">
    <property type="term" value="F:RNA binding"/>
    <property type="evidence" value="ECO:0007669"/>
    <property type="project" value="TreeGrafter"/>
</dbReference>
<dbReference type="InterPro" id="IPR015943">
    <property type="entry name" value="WD40/YVTN_repeat-like_dom_sf"/>
</dbReference>
<proteinExistence type="inferred from homology"/>
<dbReference type="Proteomes" id="UP000075714">
    <property type="component" value="Unassembled WGS sequence"/>
</dbReference>